<comment type="caution">
    <text evidence="1">The sequence shown here is derived from an EMBL/GenBank/DDBJ whole genome shotgun (WGS) entry which is preliminary data.</text>
</comment>
<reference evidence="1 2" key="1">
    <citation type="journal article" date="2023" name="Nucleic Acids Res.">
        <title>The hologenome of Daphnia magna reveals possible DNA methylation and microbiome-mediated evolution of the host genome.</title>
        <authorList>
            <person name="Chaturvedi A."/>
            <person name="Li X."/>
            <person name="Dhandapani V."/>
            <person name="Marshall H."/>
            <person name="Kissane S."/>
            <person name="Cuenca-Cambronero M."/>
            <person name="Asole G."/>
            <person name="Calvet F."/>
            <person name="Ruiz-Romero M."/>
            <person name="Marangio P."/>
            <person name="Guigo R."/>
            <person name="Rago D."/>
            <person name="Mirbahai L."/>
            <person name="Eastwood N."/>
            <person name="Colbourne J.K."/>
            <person name="Zhou J."/>
            <person name="Mallon E."/>
            <person name="Orsini L."/>
        </authorList>
    </citation>
    <scope>NUCLEOTIDE SEQUENCE [LARGE SCALE GENOMIC DNA]</scope>
    <source>
        <strain evidence="1">LRV0_1</strain>
    </source>
</reference>
<dbReference type="Proteomes" id="UP001234178">
    <property type="component" value="Unassembled WGS sequence"/>
</dbReference>
<evidence type="ECO:0000313" key="1">
    <source>
        <dbReference type="EMBL" id="KAK4037430.1"/>
    </source>
</evidence>
<accession>A0ABR0B6X4</accession>
<gene>
    <name evidence="1" type="ORF">OUZ56_029463</name>
</gene>
<evidence type="ECO:0000313" key="2">
    <source>
        <dbReference type="Proteomes" id="UP001234178"/>
    </source>
</evidence>
<dbReference type="EMBL" id="JAOYFB010000040">
    <property type="protein sequence ID" value="KAK4037430.1"/>
    <property type="molecule type" value="Genomic_DNA"/>
</dbReference>
<organism evidence="1 2">
    <name type="scientific">Daphnia magna</name>
    <dbReference type="NCBI Taxonomy" id="35525"/>
    <lineage>
        <taxon>Eukaryota</taxon>
        <taxon>Metazoa</taxon>
        <taxon>Ecdysozoa</taxon>
        <taxon>Arthropoda</taxon>
        <taxon>Crustacea</taxon>
        <taxon>Branchiopoda</taxon>
        <taxon>Diplostraca</taxon>
        <taxon>Cladocera</taxon>
        <taxon>Anomopoda</taxon>
        <taxon>Daphniidae</taxon>
        <taxon>Daphnia</taxon>
    </lineage>
</organism>
<proteinExistence type="predicted"/>
<name>A0ABR0B6X4_9CRUS</name>
<keyword evidence="2" id="KW-1185">Reference proteome</keyword>
<protein>
    <submittedName>
        <fullName evidence="1">Uncharacterized protein</fullName>
    </submittedName>
</protein>
<sequence length="119" mass="13655">MAMFVKEWQNIRGTLSSDIQRYQRFTGVSFTLIKNRTNRQDYQNCINRFSDCLSAEKLAESPFAQGDDFTDEFRVKEEDLLDGLGSGVEEFEDEGDFGYTTEATEDYDSDALDELAFTP</sequence>